<dbReference type="Proteomes" id="UP000077671">
    <property type="component" value="Unassembled WGS sequence"/>
</dbReference>
<feature type="transmembrane region" description="Helical" evidence="2">
    <location>
        <begin position="117"/>
        <end position="135"/>
    </location>
</feature>
<feature type="transmembrane region" description="Helical" evidence="2">
    <location>
        <begin position="294"/>
        <end position="317"/>
    </location>
</feature>
<protein>
    <submittedName>
        <fullName evidence="3">Uncharacterized protein</fullName>
    </submittedName>
</protein>
<evidence type="ECO:0000256" key="1">
    <source>
        <dbReference type="SAM" id="MobiDB-lite"/>
    </source>
</evidence>
<dbReference type="EMBL" id="LWDD02000606">
    <property type="protein sequence ID" value="KAE8258166.1"/>
    <property type="molecule type" value="Genomic_DNA"/>
</dbReference>
<evidence type="ECO:0000313" key="3">
    <source>
        <dbReference type="EMBL" id="KAE8258166.1"/>
    </source>
</evidence>
<feature type="compositionally biased region" description="Low complexity" evidence="1">
    <location>
        <begin position="438"/>
        <end position="453"/>
    </location>
</feature>
<keyword evidence="2" id="KW-0812">Transmembrane</keyword>
<feature type="region of interest" description="Disordered" evidence="1">
    <location>
        <begin position="524"/>
        <end position="553"/>
    </location>
</feature>
<keyword evidence="2" id="KW-1133">Transmembrane helix</keyword>
<feature type="transmembrane region" description="Helical" evidence="2">
    <location>
        <begin position="239"/>
        <end position="261"/>
    </location>
</feature>
<feature type="transmembrane region" description="Helical" evidence="2">
    <location>
        <begin position="73"/>
        <end position="97"/>
    </location>
</feature>
<feature type="transmembrane region" description="Helical" evidence="2">
    <location>
        <begin position="337"/>
        <end position="362"/>
    </location>
</feature>
<gene>
    <name evidence="3" type="ORF">A4X03_0g4463</name>
</gene>
<reference evidence="3" key="2">
    <citation type="journal article" date="2019" name="IMA Fungus">
        <title>Genome sequencing and comparison of five Tilletia species to identify candidate genes for the detection of regulated species infecting wheat.</title>
        <authorList>
            <person name="Nguyen H.D.T."/>
            <person name="Sultana T."/>
            <person name="Kesanakurti P."/>
            <person name="Hambleton S."/>
        </authorList>
    </citation>
    <scope>NUCLEOTIDE SEQUENCE</scope>
    <source>
        <strain evidence="3">DAOMC 238032</strain>
    </source>
</reference>
<comment type="caution">
    <text evidence="3">The sequence shown here is derived from an EMBL/GenBank/DDBJ whole genome shotgun (WGS) entry which is preliminary data.</text>
</comment>
<feature type="compositionally biased region" description="Basic residues" evidence="1">
    <location>
        <begin position="540"/>
        <end position="553"/>
    </location>
</feature>
<accession>A0A177V8R2</accession>
<feature type="region of interest" description="Disordered" evidence="1">
    <location>
        <begin position="412"/>
        <end position="469"/>
    </location>
</feature>
<keyword evidence="2" id="KW-0472">Membrane</keyword>
<evidence type="ECO:0000313" key="4">
    <source>
        <dbReference type="Proteomes" id="UP000077671"/>
    </source>
</evidence>
<name>A0A177V8R2_9BASI</name>
<feature type="transmembrane region" description="Helical" evidence="2">
    <location>
        <begin position="33"/>
        <end position="52"/>
    </location>
</feature>
<sequence>MARINSGTTASEVFRVFAALEICDAPPAYRTQLYVTVPIVVVILAVLLHSIWSRYKERSLWIFRIQKTHCGKTLWVCNNIYMTVAVGIIYFILSYTLAWVEVFYISHHQVWRGVTRTIQWIPLFSAAWFSMLGTFRAAPGFTSRIFPGNTQLARYLSHELDKINNILLVAGPVILTLVQGPIAVMAVIRRREALNQLHEVLAELAALPVKHRLDERQAALATQVMSSFEKAMGLEELSLLLYGVFSGAGIVGMASLCIFAAHSRFYPRIAATPRPRGVSVISSPQSKASMIGAAIMNITTTTFFVGGGSIFYTFIALFSYAQVRQGFGLPVTELCARSWTCLTIVFWLNNLMAIAFLIIVLLKTLDPVIDGISRQRTVFVREDHVSRKFDCVDRQEWHQPFIVRWFAQGKEGPSISDGGPRGQHEIRHPCSRTVSDVPCGQPSGASPPSSQCSKRIDEDAEEENDGEGYPLKLIQTGDSAPLSSVPYMDQADLLFSGAFIGEHLIATQHIEYKQETYITATPVEGTAPLEHQTSRDSTSRSKRRLHFLRPHRG</sequence>
<proteinExistence type="predicted"/>
<organism evidence="3 4">
    <name type="scientific">Tilletia caries</name>
    <name type="common">wheat bunt fungus</name>
    <dbReference type="NCBI Taxonomy" id="13290"/>
    <lineage>
        <taxon>Eukaryota</taxon>
        <taxon>Fungi</taxon>
        <taxon>Dikarya</taxon>
        <taxon>Basidiomycota</taxon>
        <taxon>Ustilaginomycotina</taxon>
        <taxon>Exobasidiomycetes</taxon>
        <taxon>Tilletiales</taxon>
        <taxon>Tilletiaceae</taxon>
        <taxon>Tilletia</taxon>
    </lineage>
</organism>
<dbReference type="AlphaFoldDB" id="A0A177V8R2"/>
<evidence type="ECO:0000256" key="2">
    <source>
        <dbReference type="SAM" id="Phobius"/>
    </source>
</evidence>
<feature type="transmembrane region" description="Helical" evidence="2">
    <location>
        <begin position="166"/>
        <end position="188"/>
    </location>
</feature>
<reference evidence="3" key="1">
    <citation type="submission" date="2016-04" db="EMBL/GenBank/DDBJ databases">
        <authorList>
            <person name="Nguyen H.D."/>
            <person name="Kesanakurti P."/>
            <person name="Cullis J."/>
            <person name="Levesque C.A."/>
            <person name="Hambleton S."/>
        </authorList>
    </citation>
    <scope>NUCLEOTIDE SEQUENCE</scope>
    <source>
        <strain evidence="3">DAOMC 238032</strain>
    </source>
</reference>